<feature type="domain" description="DUF1588" evidence="5">
    <location>
        <begin position="397"/>
        <end position="495"/>
    </location>
</feature>
<evidence type="ECO:0000259" key="3">
    <source>
        <dbReference type="Pfam" id="PF07624"/>
    </source>
</evidence>
<feature type="chain" id="PRO_5040896645" evidence="2">
    <location>
        <begin position="19"/>
        <end position="592"/>
    </location>
</feature>
<dbReference type="Pfam" id="PF07627">
    <property type="entry name" value="PSCyt3"/>
    <property type="match status" value="1"/>
</dbReference>
<feature type="region of interest" description="Disordered" evidence="1">
    <location>
        <begin position="24"/>
        <end position="88"/>
    </location>
</feature>
<protein>
    <submittedName>
        <fullName evidence="8">DUF1592 domain-containing protein</fullName>
    </submittedName>
</protein>
<dbReference type="Pfam" id="PF07626">
    <property type="entry name" value="PSD3"/>
    <property type="match status" value="1"/>
</dbReference>
<dbReference type="RefSeq" id="WP_267769444.1">
    <property type="nucleotide sequence ID" value="NZ_JAPNKE010000002.1"/>
</dbReference>
<dbReference type="AlphaFoldDB" id="A0A9X3IYL0"/>
<evidence type="ECO:0000259" key="5">
    <source>
        <dbReference type="Pfam" id="PF07627"/>
    </source>
</evidence>
<evidence type="ECO:0000259" key="6">
    <source>
        <dbReference type="Pfam" id="PF07631"/>
    </source>
</evidence>
<dbReference type="Pfam" id="PF07624">
    <property type="entry name" value="PSD2"/>
    <property type="match status" value="1"/>
</dbReference>
<evidence type="ECO:0000256" key="1">
    <source>
        <dbReference type="SAM" id="MobiDB-lite"/>
    </source>
</evidence>
<organism evidence="8 9">
    <name type="scientific">Nannocystis pusilla</name>
    <dbReference type="NCBI Taxonomy" id="889268"/>
    <lineage>
        <taxon>Bacteria</taxon>
        <taxon>Pseudomonadati</taxon>
        <taxon>Myxococcota</taxon>
        <taxon>Polyangia</taxon>
        <taxon>Nannocystales</taxon>
        <taxon>Nannocystaceae</taxon>
        <taxon>Nannocystis</taxon>
    </lineage>
</organism>
<feature type="domain" description="DUF1592" evidence="6">
    <location>
        <begin position="251"/>
        <end position="379"/>
    </location>
</feature>
<name>A0A9X3IYL0_9BACT</name>
<feature type="compositionally biased region" description="Low complexity" evidence="1">
    <location>
        <begin position="58"/>
        <end position="71"/>
    </location>
</feature>
<evidence type="ECO:0000313" key="8">
    <source>
        <dbReference type="EMBL" id="MCY1006973.1"/>
    </source>
</evidence>
<feature type="domain" description="DUF1587" evidence="4">
    <location>
        <begin position="90"/>
        <end position="154"/>
    </location>
</feature>
<sequence length="592" mass="63481">MSRSLPRYLAALALFAPAIGCGGGGGGGNDDAGATVGATENPGPTQGSAGTDGGDPTEGGTDTSDDPTGGSQPVSCDEGPQPGPMPRLVRLTHSQYDLTVADLLKLNLDPLPSAEFLADPAVAGFDNNAQQMVVKDRLGRDYRRAAERLAGEATKPDALAALLPCQPEGDGSQCAAQFVAEFGRRAFRRPLTPTEQTTYSGLFSQGAGLYPEGTPFEQGIRFIIEAMLQSGHFLYRVELSDSVDSDQVIPLAGYELASRLSYLLWGSMPDEALLAAAEAGELDTAEGVEAQARRLLDSPKAEAPVADFHRQWLELDKVDNLQKNSDLYPEFNKALAHAMREETQRFVRHVVFELEGDYAALLTAPVTFVNAELAALYGLQGQFGAEFTEAALDPQKRAGILTQPSFLATHAYQSMSSPIFRGAFVQKQILCTPPPPPPGGIDPNLPPLGDDIVTTRDQVEAHTQQDPYCAGCHKGIINPPGFAFEHYDALGKWRDLDNGAPVDASGEAVSGSWLLSFTDAVDMVGQIGESANGTRCYLTNWFRYGYGRDVAPIDRCTIDALDAELAASGYNIKELLVSLTLTRTFRFRAVEE</sequence>
<feature type="domain" description="DUF1595" evidence="7">
    <location>
        <begin position="174"/>
        <end position="238"/>
    </location>
</feature>
<proteinExistence type="predicted"/>
<dbReference type="InterPro" id="IPR013036">
    <property type="entry name" value="DUF1587"/>
</dbReference>
<reference evidence="8" key="1">
    <citation type="submission" date="2022-11" db="EMBL/GenBank/DDBJ databases">
        <title>Minimal conservation of predation-associated metabolite biosynthetic gene clusters underscores biosynthetic potential of Myxococcota including descriptions for ten novel species: Archangium lansinium sp. nov., Myxococcus landrumus sp. nov., Nannocystis bai.</title>
        <authorList>
            <person name="Ahearne A."/>
            <person name="Stevens C."/>
            <person name="Phillips K."/>
        </authorList>
    </citation>
    <scope>NUCLEOTIDE SEQUENCE</scope>
    <source>
        <strain evidence="8">Na p29</strain>
    </source>
</reference>
<dbReference type="InterPro" id="IPR013042">
    <property type="entry name" value="DUF1592"/>
</dbReference>
<dbReference type="Pfam" id="PF07637">
    <property type="entry name" value="PSD5"/>
    <property type="match status" value="1"/>
</dbReference>
<comment type="caution">
    <text evidence="8">The sequence shown here is derived from an EMBL/GenBank/DDBJ whole genome shotgun (WGS) entry which is preliminary data.</text>
</comment>
<dbReference type="Pfam" id="PF07631">
    <property type="entry name" value="PSD4"/>
    <property type="match status" value="1"/>
</dbReference>
<keyword evidence="2" id="KW-0732">Signal</keyword>
<dbReference type="InterPro" id="IPR013039">
    <property type="entry name" value="DUF1588"/>
</dbReference>
<keyword evidence="9" id="KW-1185">Reference proteome</keyword>
<evidence type="ECO:0000256" key="2">
    <source>
        <dbReference type="SAM" id="SignalP"/>
    </source>
</evidence>
<dbReference type="InterPro" id="IPR013043">
    <property type="entry name" value="DUF1595"/>
</dbReference>
<evidence type="ECO:0000259" key="7">
    <source>
        <dbReference type="Pfam" id="PF07637"/>
    </source>
</evidence>
<feature type="domain" description="DUF1585" evidence="3">
    <location>
        <begin position="516"/>
        <end position="585"/>
    </location>
</feature>
<feature type="signal peptide" evidence="2">
    <location>
        <begin position="1"/>
        <end position="18"/>
    </location>
</feature>
<accession>A0A9X3IYL0</accession>
<gene>
    <name evidence="8" type="ORF">OV079_15690</name>
</gene>
<dbReference type="EMBL" id="JAPNKE010000002">
    <property type="protein sequence ID" value="MCY1006973.1"/>
    <property type="molecule type" value="Genomic_DNA"/>
</dbReference>
<dbReference type="Proteomes" id="UP001150924">
    <property type="component" value="Unassembled WGS sequence"/>
</dbReference>
<dbReference type="InterPro" id="IPR011478">
    <property type="entry name" value="DUF1585"/>
</dbReference>
<evidence type="ECO:0000313" key="9">
    <source>
        <dbReference type="Proteomes" id="UP001150924"/>
    </source>
</evidence>
<evidence type="ECO:0000259" key="4">
    <source>
        <dbReference type="Pfam" id="PF07626"/>
    </source>
</evidence>